<feature type="compositionally biased region" description="Basic residues" evidence="1">
    <location>
        <begin position="99"/>
        <end position="109"/>
    </location>
</feature>
<dbReference type="Proteomes" id="UP000663862">
    <property type="component" value="Unassembled WGS sequence"/>
</dbReference>
<evidence type="ECO:0000313" key="2">
    <source>
        <dbReference type="EMBL" id="CAF3673874.1"/>
    </source>
</evidence>
<dbReference type="EMBL" id="CAJNYU010003455">
    <property type="protein sequence ID" value="CAF3673874.1"/>
    <property type="molecule type" value="Genomic_DNA"/>
</dbReference>
<evidence type="ECO:0000313" key="3">
    <source>
        <dbReference type="EMBL" id="CAF4303175.1"/>
    </source>
</evidence>
<evidence type="ECO:0000256" key="1">
    <source>
        <dbReference type="SAM" id="MobiDB-lite"/>
    </source>
</evidence>
<comment type="caution">
    <text evidence="2">The sequence shown here is derived from an EMBL/GenBank/DDBJ whole genome shotgun (WGS) entry which is preliminary data.</text>
</comment>
<reference evidence="2" key="1">
    <citation type="submission" date="2021-02" db="EMBL/GenBank/DDBJ databases">
        <authorList>
            <person name="Nowell W R."/>
        </authorList>
    </citation>
    <scope>NUCLEOTIDE SEQUENCE</scope>
</reference>
<sequence>MDKSGLTKLVPGIYSTSLVDVDLNNVTTMYHPLKKETSPNELTVDSLTPYYYRSRANSNIIQRRFSTVEQPTPTVTIQPVGKTITVHMSFKHLFSLHSHGGHHHSRRPHSQSSDGVRRSILVRTINDTTNLNPDEKNEQLDSVETISVQSATPAYANEEQYRTRRRSVQFLDKKFIQFAATPHIAPDDDSSSATNASEDVCEFYLAYFLSTISPSIIMPLNALERKKKSKE</sequence>
<name>A0A818SJR6_9BILA</name>
<protein>
    <submittedName>
        <fullName evidence="2">Uncharacterized protein</fullName>
    </submittedName>
</protein>
<proteinExistence type="predicted"/>
<dbReference type="Proteomes" id="UP000663869">
    <property type="component" value="Unassembled WGS sequence"/>
</dbReference>
<dbReference type="EMBL" id="CAJOBQ010000238">
    <property type="protein sequence ID" value="CAF4303175.1"/>
    <property type="molecule type" value="Genomic_DNA"/>
</dbReference>
<dbReference type="AlphaFoldDB" id="A0A818SJR6"/>
<feature type="region of interest" description="Disordered" evidence="1">
    <location>
        <begin position="97"/>
        <end position="117"/>
    </location>
</feature>
<organism evidence="2 4">
    <name type="scientific">Rotaria socialis</name>
    <dbReference type="NCBI Taxonomy" id="392032"/>
    <lineage>
        <taxon>Eukaryota</taxon>
        <taxon>Metazoa</taxon>
        <taxon>Spiralia</taxon>
        <taxon>Gnathifera</taxon>
        <taxon>Rotifera</taxon>
        <taxon>Eurotatoria</taxon>
        <taxon>Bdelloidea</taxon>
        <taxon>Philodinida</taxon>
        <taxon>Philodinidae</taxon>
        <taxon>Rotaria</taxon>
    </lineage>
</organism>
<gene>
    <name evidence="2" type="ORF">FME351_LOCUS25903</name>
    <name evidence="3" type="ORF">TSG867_LOCUS6393</name>
</gene>
<accession>A0A818SJR6</accession>
<evidence type="ECO:0000313" key="4">
    <source>
        <dbReference type="Proteomes" id="UP000663869"/>
    </source>
</evidence>